<feature type="signal peptide" evidence="1">
    <location>
        <begin position="1"/>
        <end position="16"/>
    </location>
</feature>
<dbReference type="AlphaFoldDB" id="E3N1R6"/>
<accession>E3N1R6</accession>
<reference evidence="2" key="1">
    <citation type="submission" date="2007-07" db="EMBL/GenBank/DDBJ databases">
        <title>PCAP assembly of the Caenorhabditis remanei genome.</title>
        <authorList>
            <consortium name="The Caenorhabditis remanei Sequencing Consortium"/>
            <person name="Wilson R.K."/>
        </authorList>
    </citation>
    <scope>NUCLEOTIDE SEQUENCE [LARGE SCALE GENOMIC DNA]</scope>
    <source>
        <strain evidence="2">PB4641</strain>
    </source>
</reference>
<evidence type="ECO:0000256" key="1">
    <source>
        <dbReference type="SAM" id="SignalP"/>
    </source>
</evidence>
<keyword evidence="1" id="KW-0732">Signal</keyword>
<organism evidence="3">
    <name type="scientific">Caenorhabditis remanei</name>
    <name type="common">Caenorhabditis vulgaris</name>
    <dbReference type="NCBI Taxonomy" id="31234"/>
    <lineage>
        <taxon>Eukaryota</taxon>
        <taxon>Metazoa</taxon>
        <taxon>Ecdysozoa</taxon>
        <taxon>Nematoda</taxon>
        <taxon>Chromadorea</taxon>
        <taxon>Rhabditida</taxon>
        <taxon>Rhabditina</taxon>
        <taxon>Rhabditomorpha</taxon>
        <taxon>Rhabditoidea</taxon>
        <taxon>Rhabditidae</taxon>
        <taxon>Peloderinae</taxon>
        <taxon>Caenorhabditis</taxon>
    </lineage>
</organism>
<evidence type="ECO:0000313" key="2">
    <source>
        <dbReference type="EMBL" id="EFO83905.1"/>
    </source>
</evidence>
<keyword evidence="3" id="KW-1185">Reference proteome</keyword>
<feature type="chain" id="PRO_5003177803" evidence="1">
    <location>
        <begin position="17"/>
        <end position="194"/>
    </location>
</feature>
<proteinExistence type="predicted"/>
<dbReference type="HOGENOM" id="CLU_1403621_0_0_1"/>
<protein>
    <submittedName>
        <fullName evidence="2">Uncharacterized protein</fullName>
    </submittedName>
</protein>
<dbReference type="Proteomes" id="UP000008281">
    <property type="component" value="Unassembled WGS sequence"/>
</dbReference>
<gene>
    <name evidence="2" type="ORF">CRE_14854</name>
</gene>
<evidence type="ECO:0000313" key="3">
    <source>
        <dbReference type="Proteomes" id="UP000008281"/>
    </source>
</evidence>
<dbReference type="EMBL" id="DS268510">
    <property type="protein sequence ID" value="EFO83905.1"/>
    <property type="molecule type" value="Genomic_DNA"/>
</dbReference>
<sequence>MKPTIILLLFTVSVSARMFPTYPDTDNRVKPIKIPIIQKEPSNSELTDIIGSRKAYEEPEISVIESLKQMEFLLKDITNDMITFSEPPSTTPSTTKSNPAIQDVTDLKKVAKVKKYKKYPERSQERPNAEKIRALGYSRNPCYSPKFQLAYFRTFPCIKCMGLRKIAIVDSQKITRKEGKKKLQLIIFFLIKFF</sequence>
<dbReference type="InParanoid" id="E3N1R6"/>
<name>E3N1R6_CAERE</name>